<organism evidence="1 2">
    <name type="scientific">Arachnia propionica</name>
    <dbReference type="NCBI Taxonomy" id="1750"/>
    <lineage>
        <taxon>Bacteria</taxon>
        <taxon>Bacillati</taxon>
        <taxon>Actinomycetota</taxon>
        <taxon>Actinomycetes</taxon>
        <taxon>Propionibacteriales</taxon>
        <taxon>Propionibacteriaceae</taxon>
        <taxon>Arachnia</taxon>
    </lineage>
</organism>
<protein>
    <submittedName>
        <fullName evidence="1">Uncharacterized protein</fullName>
    </submittedName>
</protein>
<evidence type="ECO:0000313" key="1">
    <source>
        <dbReference type="EMBL" id="RRD50791.1"/>
    </source>
</evidence>
<accession>A0A3P1WX23</accession>
<sequence length="88" mass="9246">MPSPSMAPDVTTAVRFRAFMVIWVAQWVARLGNGLTAFGLGGLFSGSLQEGARMGASTAVAPVLPDRGPPRLPRSSALLVVRLAKRPS</sequence>
<dbReference type="OrthoDB" id="3227279at2"/>
<name>A0A3P1WX23_9ACTN</name>
<reference evidence="1 2" key="1">
    <citation type="submission" date="2018-11" db="EMBL/GenBank/DDBJ databases">
        <title>Genomes From Bacteria Associated with the Canine Oral Cavity: a Test Case for Automated Genome-Based Taxonomic Assignment.</title>
        <authorList>
            <person name="Coil D.A."/>
            <person name="Jospin G."/>
            <person name="Darling A.E."/>
            <person name="Wallis C."/>
            <person name="Davis I.J."/>
            <person name="Harris S."/>
            <person name="Eisen J.A."/>
            <person name="Holcombe L.J."/>
            <person name="O'Flynn C."/>
        </authorList>
    </citation>
    <scope>NUCLEOTIDE SEQUENCE [LARGE SCALE GENOMIC DNA]</scope>
    <source>
        <strain evidence="1 2">OH2822_COT-296</strain>
    </source>
</reference>
<dbReference type="AlphaFoldDB" id="A0A3P1WX23"/>
<dbReference type="Proteomes" id="UP000280935">
    <property type="component" value="Unassembled WGS sequence"/>
</dbReference>
<evidence type="ECO:0000313" key="2">
    <source>
        <dbReference type="Proteomes" id="UP000280935"/>
    </source>
</evidence>
<comment type="caution">
    <text evidence="1">The sequence shown here is derived from an EMBL/GenBank/DDBJ whole genome shotgun (WGS) entry which is preliminary data.</text>
</comment>
<gene>
    <name evidence="1" type="ORF">EII35_03425</name>
</gene>
<proteinExistence type="predicted"/>
<dbReference type="EMBL" id="RQYT01000004">
    <property type="protein sequence ID" value="RRD50791.1"/>
    <property type="molecule type" value="Genomic_DNA"/>
</dbReference>